<accession>A0A1S3IU02</accession>
<protein>
    <submittedName>
        <fullName evidence="2">Uncharacterized protein LOC106167351</fullName>
    </submittedName>
</protein>
<name>A0A1S3IU02_LINAN</name>
<keyword evidence="1" id="KW-1185">Reference proteome</keyword>
<dbReference type="AlphaFoldDB" id="A0A1S3IU02"/>
<organism evidence="1 2">
    <name type="scientific">Lingula anatina</name>
    <name type="common">Brachiopod</name>
    <name type="synonym">Lingula unguis</name>
    <dbReference type="NCBI Taxonomy" id="7574"/>
    <lineage>
        <taxon>Eukaryota</taxon>
        <taxon>Metazoa</taxon>
        <taxon>Spiralia</taxon>
        <taxon>Lophotrochozoa</taxon>
        <taxon>Brachiopoda</taxon>
        <taxon>Linguliformea</taxon>
        <taxon>Lingulata</taxon>
        <taxon>Lingulida</taxon>
        <taxon>Linguloidea</taxon>
        <taxon>Lingulidae</taxon>
        <taxon>Lingula</taxon>
    </lineage>
</organism>
<dbReference type="GeneID" id="106167351"/>
<dbReference type="Proteomes" id="UP000085678">
    <property type="component" value="Unplaced"/>
</dbReference>
<proteinExistence type="predicted"/>
<sequence length="182" mass="20228">MPTPAEMFMPSSTANTVQYGGAELAGADHLENLTFHPDTKPLTDESLNFLTLRILKFSGPLVSVRGLQRTFSSCRTGRMYTAPEVQQAMAHLDMSGLGKILKSSRKVMFAKISPGAVNPHTLQLVTGQSVDEYREHFERCHKQVLAWSDQVKVHVLGLCQKTYGDQYATYVRRLIGCDAPIQ</sequence>
<gene>
    <name evidence="2" type="primary">LOC106167351</name>
</gene>
<dbReference type="KEGG" id="lak:106167351"/>
<dbReference type="InParanoid" id="A0A1S3IU02"/>
<evidence type="ECO:0000313" key="1">
    <source>
        <dbReference type="Proteomes" id="UP000085678"/>
    </source>
</evidence>
<dbReference type="RefSeq" id="XP_013401558.1">
    <property type="nucleotide sequence ID" value="XM_013546104.1"/>
</dbReference>
<reference evidence="2" key="1">
    <citation type="submission" date="2025-08" db="UniProtKB">
        <authorList>
            <consortium name="RefSeq"/>
        </authorList>
    </citation>
    <scope>IDENTIFICATION</scope>
    <source>
        <tissue evidence="2">Gonads</tissue>
    </source>
</reference>
<evidence type="ECO:0000313" key="2">
    <source>
        <dbReference type="RefSeq" id="XP_013401558.1"/>
    </source>
</evidence>